<proteinExistence type="predicted"/>
<dbReference type="Gene3D" id="3.30.420.10">
    <property type="entry name" value="Ribonuclease H-like superfamily/Ribonuclease H"/>
    <property type="match status" value="1"/>
</dbReference>
<reference evidence="1 2" key="1">
    <citation type="submission" date="2021-04" db="EMBL/GenBank/DDBJ databases">
        <title>Pseudomonas boanensis sp. nov., a bacterium isolated from river water used for household purposes in Boane District, Mozambique.</title>
        <authorList>
            <person name="Nicklasson M."/>
            <person name="Martin-Rodriguez A.J."/>
            <person name="Thorell K."/>
            <person name="Neves L."/>
            <person name="Mussagy A."/>
            <person name="Rydberg H.A."/>
            <person name="Hernroth B."/>
            <person name="Svensson-Stadler L."/>
            <person name="Sjoling A."/>
        </authorList>
    </citation>
    <scope>NUCLEOTIDE SEQUENCE [LARGE SCALE GENOMIC DNA]</scope>
    <source>
        <strain evidence="1 2">DB1</strain>
    </source>
</reference>
<accession>A0ABS5XI22</accession>
<sequence length="153" mass="16883">MAMRTLYLDTEFTSLTLDRCLISLALVAEDGAEFYVELLDGWSEAECSEFTRATVLPQLDLERYGATRENASGMLQAFLVQQGPVEVVGDALKWDWPLLLELLGSPGLPDNVVGCREVELTAVEDDSDVEDAPHHALLDARLICRIASKSKNL</sequence>
<organism evidence="1 2">
    <name type="scientific">Metapseudomonas boanensis</name>
    <dbReference type="NCBI Taxonomy" id="2822138"/>
    <lineage>
        <taxon>Bacteria</taxon>
        <taxon>Pseudomonadati</taxon>
        <taxon>Pseudomonadota</taxon>
        <taxon>Gammaproteobacteria</taxon>
        <taxon>Pseudomonadales</taxon>
        <taxon>Pseudomonadaceae</taxon>
        <taxon>Metapseudomonas</taxon>
    </lineage>
</organism>
<name>A0ABS5XI22_9GAMM</name>
<keyword evidence="2" id="KW-1185">Reference proteome</keyword>
<evidence type="ECO:0000313" key="2">
    <source>
        <dbReference type="Proteomes" id="UP001519667"/>
    </source>
</evidence>
<dbReference type="InterPro" id="IPR012337">
    <property type="entry name" value="RNaseH-like_sf"/>
</dbReference>
<dbReference type="InterPro" id="IPR036397">
    <property type="entry name" value="RNaseH_sf"/>
</dbReference>
<evidence type="ECO:0000313" key="1">
    <source>
        <dbReference type="EMBL" id="MBT8767337.1"/>
    </source>
</evidence>
<dbReference type="EMBL" id="JAGTIS010000007">
    <property type="protein sequence ID" value="MBT8767337.1"/>
    <property type="molecule type" value="Genomic_DNA"/>
</dbReference>
<dbReference type="SUPFAM" id="SSF53098">
    <property type="entry name" value="Ribonuclease H-like"/>
    <property type="match status" value="1"/>
</dbReference>
<protein>
    <submittedName>
        <fullName evidence="1">Uncharacterized protein</fullName>
    </submittedName>
</protein>
<gene>
    <name evidence="1" type="ORF">J7302_14570</name>
</gene>
<comment type="caution">
    <text evidence="1">The sequence shown here is derived from an EMBL/GenBank/DDBJ whole genome shotgun (WGS) entry which is preliminary data.</text>
</comment>
<dbReference type="Proteomes" id="UP001519667">
    <property type="component" value="Unassembled WGS sequence"/>
</dbReference>